<dbReference type="SMART" id="SM00796">
    <property type="entry name" value="AHS1"/>
    <property type="match status" value="1"/>
</dbReference>
<proteinExistence type="predicted"/>
<evidence type="ECO:0000313" key="5">
    <source>
        <dbReference type="EMBL" id="MFC5190926.1"/>
    </source>
</evidence>
<dbReference type="SUPFAM" id="SSF50891">
    <property type="entry name" value="Cyclophilin-like"/>
    <property type="match status" value="1"/>
</dbReference>
<dbReference type="InterPro" id="IPR003833">
    <property type="entry name" value="CT_C_D"/>
</dbReference>
<keyword evidence="1" id="KW-0547">Nucleotide-binding</keyword>
<feature type="domain" description="Carboxyltransferase" evidence="4">
    <location>
        <begin position="3"/>
        <end position="200"/>
    </location>
</feature>
<evidence type="ECO:0000259" key="4">
    <source>
        <dbReference type="SMART" id="SM00796"/>
    </source>
</evidence>
<evidence type="ECO:0000313" key="6">
    <source>
        <dbReference type="Proteomes" id="UP001596163"/>
    </source>
</evidence>
<dbReference type="RefSeq" id="WP_377912476.1">
    <property type="nucleotide sequence ID" value="NZ_JBHSKS010000002.1"/>
</dbReference>
<dbReference type="InterPro" id="IPR010016">
    <property type="entry name" value="PxpB"/>
</dbReference>
<protein>
    <submittedName>
        <fullName evidence="5">Allophanate hydrolase subunit 1</fullName>
    </submittedName>
</protein>
<keyword evidence="3" id="KW-0067">ATP-binding</keyword>
<dbReference type="PANTHER" id="PTHR34698:SF2">
    <property type="entry name" value="5-OXOPROLINASE SUBUNIT B"/>
    <property type="match status" value="1"/>
</dbReference>
<sequence>MKPRYLQLTPQIGELVWQQSPTDDLLAMQLAYIQLLEHHFGDKLIEFRQGFTRISLRWKEETDHRDFQKILSDLNPVPVVLPEKTWEIPVCYHESLAFDLEAFCKTKGLTLDQLMAIHTGSTYRIHFFGFLPGFFYLNGLPEILHSPRKATPSLSVPAGSVAIGGAQTGIYPCQSPGGWHCIGQTPIPLFDPKSKPPVWAKSGEQIQFRSITLEEFNNWSDANSFFKQP</sequence>
<dbReference type="GO" id="GO:0016787">
    <property type="term" value="F:hydrolase activity"/>
    <property type="evidence" value="ECO:0007669"/>
    <property type="project" value="UniProtKB-KW"/>
</dbReference>
<dbReference type="InterPro" id="IPR029000">
    <property type="entry name" value="Cyclophilin-like_dom_sf"/>
</dbReference>
<evidence type="ECO:0000256" key="3">
    <source>
        <dbReference type="ARBA" id="ARBA00022840"/>
    </source>
</evidence>
<keyword evidence="6" id="KW-1185">Reference proteome</keyword>
<dbReference type="EMBL" id="JBHSKS010000002">
    <property type="protein sequence ID" value="MFC5190926.1"/>
    <property type="molecule type" value="Genomic_DNA"/>
</dbReference>
<organism evidence="5 6">
    <name type="scientific">Algoriphagus aquatilis</name>
    <dbReference type="NCBI Taxonomy" id="490186"/>
    <lineage>
        <taxon>Bacteria</taxon>
        <taxon>Pseudomonadati</taxon>
        <taxon>Bacteroidota</taxon>
        <taxon>Cytophagia</taxon>
        <taxon>Cytophagales</taxon>
        <taxon>Cyclobacteriaceae</taxon>
        <taxon>Algoriphagus</taxon>
    </lineage>
</organism>
<accession>A0ABW0BTE0</accession>
<dbReference type="Pfam" id="PF02682">
    <property type="entry name" value="CT_C_D"/>
    <property type="match status" value="1"/>
</dbReference>
<dbReference type="PANTHER" id="PTHR34698">
    <property type="entry name" value="5-OXOPROLINASE SUBUNIT B"/>
    <property type="match status" value="1"/>
</dbReference>
<keyword evidence="2 5" id="KW-0378">Hydrolase</keyword>
<evidence type="ECO:0000256" key="1">
    <source>
        <dbReference type="ARBA" id="ARBA00022741"/>
    </source>
</evidence>
<name>A0ABW0BTE0_9BACT</name>
<dbReference type="Gene3D" id="2.40.100.10">
    <property type="entry name" value="Cyclophilin-like"/>
    <property type="match status" value="1"/>
</dbReference>
<gene>
    <name evidence="5" type="ORF">ACFPIK_04050</name>
</gene>
<dbReference type="Proteomes" id="UP001596163">
    <property type="component" value="Unassembled WGS sequence"/>
</dbReference>
<reference evidence="6" key="1">
    <citation type="journal article" date="2019" name="Int. J. Syst. Evol. Microbiol.">
        <title>The Global Catalogue of Microorganisms (GCM) 10K type strain sequencing project: providing services to taxonomists for standard genome sequencing and annotation.</title>
        <authorList>
            <consortium name="The Broad Institute Genomics Platform"/>
            <consortium name="The Broad Institute Genome Sequencing Center for Infectious Disease"/>
            <person name="Wu L."/>
            <person name="Ma J."/>
        </authorList>
    </citation>
    <scope>NUCLEOTIDE SEQUENCE [LARGE SCALE GENOMIC DNA]</scope>
    <source>
        <strain evidence="6">CGMCC 1.7030</strain>
    </source>
</reference>
<evidence type="ECO:0000256" key="2">
    <source>
        <dbReference type="ARBA" id="ARBA00022801"/>
    </source>
</evidence>
<comment type="caution">
    <text evidence="5">The sequence shown here is derived from an EMBL/GenBank/DDBJ whole genome shotgun (WGS) entry which is preliminary data.</text>
</comment>